<reference evidence="1 2" key="1">
    <citation type="submission" date="2020-10" db="EMBL/GenBank/DDBJ databases">
        <title>The Coptis chinensis genome and diversification of protoberbering-type alkaloids.</title>
        <authorList>
            <person name="Wang B."/>
            <person name="Shu S."/>
            <person name="Song C."/>
            <person name="Liu Y."/>
        </authorList>
    </citation>
    <scope>NUCLEOTIDE SEQUENCE [LARGE SCALE GENOMIC DNA]</scope>
    <source>
        <strain evidence="1">HL-2020</strain>
        <tissue evidence="1">Leaf</tissue>
    </source>
</reference>
<keyword evidence="2" id="KW-1185">Reference proteome</keyword>
<dbReference type="OrthoDB" id="432719at2759"/>
<dbReference type="EMBL" id="JADFTS010000002">
    <property type="protein sequence ID" value="KAF9619536.1"/>
    <property type="molecule type" value="Genomic_DNA"/>
</dbReference>
<accession>A0A835IKN7</accession>
<sequence length="222" mass="23872">MELIGNNTTFIFNYFGSFFDILHNSYVKGGLALGALLGPGRAFGKGSPNMNSLVGFGSIVAFLISRGKVSLLNPGLGWDASFFDEPGNLFPVKKKGLCASNLNNEIGYACTLSGSPLLNLLSGGWILTLFERNAIVSSRDGPLRIEATTTGSMSTISKLYACLSTLDSELPFLCFQVEDAQGHEAPIQIAGPFVYTIMTLSATTFGFWYAVHWSCLPLFLAI</sequence>
<proteinExistence type="predicted"/>
<evidence type="ECO:0000313" key="2">
    <source>
        <dbReference type="Proteomes" id="UP000631114"/>
    </source>
</evidence>
<comment type="caution">
    <text evidence="1">The sequence shown here is derived from an EMBL/GenBank/DDBJ whole genome shotgun (WGS) entry which is preliminary data.</text>
</comment>
<protein>
    <submittedName>
        <fullName evidence="1">Uncharacterized protein</fullName>
    </submittedName>
</protein>
<name>A0A835IKN7_9MAGN</name>
<gene>
    <name evidence="1" type="ORF">IFM89_007284</name>
</gene>
<dbReference type="AlphaFoldDB" id="A0A835IKN7"/>
<organism evidence="1 2">
    <name type="scientific">Coptis chinensis</name>
    <dbReference type="NCBI Taxonomy" id="261450"/>
    <lineage>
        <taxon>Eukaryota</taxon>
        <taxon>Viridiplantae</taxon>
        <taxon>Streptophyta</taxon>
        <taxon>Embryophyta</taxon>
        <taxon>Tracheophyta</taxon>
        <taxon>Spermatophyta</taxon>
        <taxon>Magnoliopsida</taxon>
        <taxon>Ranunculales</taxon>
        <taxon>Ranunculaceae</taxon>
        <taxon>Coptidoideae</taxon>
        <taxon>Coptis</taxon>
    </lineage>
</organism>
<evidence type="ECO:0000313" key="1">
    <source>
        <dbReference type="EMBL" id="KAF9619536.1"/>
    </source>
</evidence>
<dbReference type="Proteomes" id="UP000631114">
    <property type="component" value="Unassembled WGS sequence"/>
</dbReference>